<keyword evidence="4" id="KW-0963">Cytoplasm</keyword>
<dbReference type="GO" id="GO:0007052">
    <property type="term" value="P:mitotic spindle organization"/>
    <property type="evidence" value="ECO:0007669"/>
    <property type="project" value="TreeGrafter"/>
</dbReference>
<evidence type="ECO:0000259" key="6">
    <source>
        <dbReference type="PROSITE" id="PS50067"/>
    </source>
</evidence>
<dbReference type="Gene3D" id="3.40.850.10">
    <property type="entry name" value="Kinesin motor domain"/>
    <property type="match status" value="1"/>
</dbReference>
<reference evidence="7" key="2">
    <citation type="submission" date="2022-06" db="UniProtKB">
        <authorList>
            <consortium name="EnsemblMetazoa"/>
        </authorList>
    </citation>
    <scope>IDENTIFICATION</scope>
    <source>
        <strain evidence="7">DF5081</strain>
    </source>
</reference>
<dbReference type="InterPro" id="IPR001752">
    <property type="entry name" value="Kinesin_motor_dom"/>
</dbReference>
<comment type="subcellular location">
    <subcellularLocation>
        <location evidence="1">Cytoplasm</location>
        <location evidence="1">Cytoskeleton</location>
    </subcellularLocation>
</comment>
<sequence>MRTPSVATLTQLFFHCIQLKLEKKAETVSCIRTVRNQNCASELSGIRKVNVEFVELYNDDIFDLLRSDSNKITLRDTGNDITLVDAKSESVDNSLDLMHVVKRGWQSRRTAATAMNRDSSRSHALLIIQVCTEEVTGSLKCFTICLGRSGAEKEKSFVAT</sequence>
<name>A0A8R1EIB0_CAEJA</name>
<evidence type="ECO:0000256" key="2">
    <source>
        <dbReference type="ARBA" id="ARBA00022741"/>
    </source>
</evidence>
<dbReference type="GO" id="GO:0008017">
    <property type="term" value="F:microtubule binding"/>
    <property type="evidence" value="ECO:0007669"/>
    <property type="project" value="InterPro"/>
</dbReference>
<organism evidence="7 8">
    <name type="scientific">Caenorhabditis japonica</name>
    <dbReference type="NCBI Taxonomy" id="281687"/>
    <lineage>
        <taxon>Eukaryota</taxon>
        <taxon>Metazoa</taxon>
        <taxon>Ecdysozoa</taxon>
        <taxon>Nematoda</taxon>
        <taxon>Chromadorea</taxon>
        <taxon>Rhabditida</taxon>
        <taxon>Rhabditina</taxon>
        <taxon>Rhabditomorpha</taxon>
        <taxon>Rhabditoidea</taxon>
        <taxon>Rhabditidae</taxon>
        <taxon>Peloderinae</taxon>
        <taxon>Caenorhabditis</taxon>
    </lineage>
</organism>
<dbReference type="InterPro" id="IPR027640">
    <property type="entry name" value="Kinesin-like_fam"/>
</dbReference>
<dbReference type="GO" id="GO:0007018">
    <property type="term" value="P:microtubule-based movement"/>
    <property type="evidence" value="ECO:0007669"/>
    <property type="project" value="InterPro"/>
</dbReference>
<dbReference type="SMART" id="SM00129">
    <property type="entry name" value="KISc"/>
    <property type="match status" value="1"/>
</dbReference>
<comment type="caution">
    <text evidence="5">Lacks conserved residue(s) required for the propagation of feature annotation.</text>
</comment>
<dbReference type="GO" id="GO:0051231">
    <property type="term" value="P:spindle elongation"/>
    <property type="evidence" value="ECO:0007669"/>
    <property type="project" value="TreeGrafter"/>
</dbReference>
<dbReference type="Proteomes" id="UP000005237">
    <property type="component" value="Unassembled WGS sequence"/>
</dbReference>
<dbReference type="AlphaFoldDB" id="A0A8R1EIB0"/>
<dbReference type="GO" id="GO:0003777">
    <property type="term" value="F:microtubule motor activity"/>
    <property type="evidence" value="ECO:0007669"/>
    <property type="project" value="InterPro"/>
</dbReference>
<dbReference type="Pfam" id="PF00225">
    <property type="entry name" value="Kinesin"/>
    <property type="match status" value="1"/>
</dbReference>
<dbReference type="SUPFAM" id="SSF52540">
    <property type="entry name" value="P-loop containing nucleoside triphosphate hydrolases"/>
    <property type="match status" value="1"/>
</dbReference>
<keyword evidence="4" id="KW-0206">Cytoskeleton</keyword>
<evidence type="ECO:0000313" key="8">
    <source>
        <dbReference type="Proteomes" id="UP000005237"/>
    </source>
</evidence>
<evidence type="ECO:0000256" key="1">
    <source>
        <dbReference type="ARBA" id="ARBA00004245"/>
    </source>
</evidence>
<dbReference type="PANTHER" id="PTHR47969">
    <property type="entry name" value="CHROMOSOME-ASSOCIATED KINESIN KIF4A-RELATED"/>
    <property type="match status" value="1"/>
</dbReference>
<evidence type="ECO:0000256" key="3">
    <source>
        <dbReference type="ARBA" id="ARBA00022840"/>
    </source>
</evidence>
<dbReference type="PANTHER" id="PTHR47969:SF29">
    <property type="entry name" value="KINESIN-LIKE PROTEIN"/>
    <property type="match status" value="1"/>
</dbReference>
<dbReference type="PROSITE" id="PS50067">
    <property type="entry name" value="KINESIN_MOTOR_2"/>
    <property type="match status" value="1"/>
</dbReference>
<protein>
    <submittedName>
        <fullName evidence="7">Kinesin motor domain-containing protein</fullName>
    </submittedName>
</protein>
<evidence type="ECO:0000256" key="5">
    <source>
        <dbReference type="PROSITE-ProRule" id="PRU00283"/>
    </source>
</evidence>
<evidence type="ECO:0000256" key="4">
    <source>
        <dbReference type="ARBA" id="ARBA00023212"/>
    </source>
</evidence>
<proteinExistence type="inferred from homology"/>
<reference evidence="8" key="1">
    <citation type="submission" date="2010-08" db="EMBL/GenBank/DDBJ databases">
        <authorList>
            <consortium name="Caenorhabditis japonica Sequencing Consortium"/>
            <person name="Wilson R.K."/>
        </authorList>
    </citation>
    <scope>NUCLEOTIDE SEQUENCE [LARGE SCALE GENOMIC DNA]</scope>
    <source>
        <strain evidence="8">DF5081</strain>
    </source>
</reference>
<keyword evidence="8" id="KW-1185">Reference proteome</keyword>
<dbReference type="EnsemblMetazoa" id="CJA34153b.1">
    <property type="protein sequence ID" value="CJA34153b.1"/>
    <property type="gene ID" value="WBGene00210000"/>
</dbReference>
<accession>A0A8R1EIB0</accession>
<keyword evidence="2" id="KW-0547">Nucleotide-binding</keyword>
<evidence type="ECO:0000313" key="7">
    <source>
        <dbReference type="EnsemblMetazoa" id="CJA34153b.1"/>
    </source>
</evidence>
<keyword evidence="3" id="KW-0067">ATP-binding</keyword>
<dbReference type="GO" id="GO:0005875">
    <property type="term" value="C:microtubule associated complex"/>
    <property type="evidence" value="ECO:0007669"/>
    <property type="project" value="TreeGrafter"/>
</dbReference>
<dbReference type="InterPro" id="IPR027417">
    <property type="entry name" value="P-loop_NTPase"/>
</dbReference>
<dbReference type="InterPro" id="IPR036961">
    <property type="entry name" value="Kinesin_motor_dom_sf"/>
</dbReference>
<dbReference type="GO" id="GO:0005524">
    <property type="term" value="F:ATP binding"/>
    <property type="evidence" value="ECO:0007669"/>
    <property type="project" value="UniProtKB-KW"/>
</dbReference>
<comment type="similarity">
    <text evidence="5">Belongs to the TRAFAC class myosin-kinesin ATPase superfamily. Kinesin family.</text>
</comment>
<feature type="domain" description="Kinesin motor" evidence="6">
    <location>
        <begin position="1"/>
        <end position="160"/>
    </location>
</feature>